<gene>
    <name evidence="2" type="ORF">GCM10011509_06630</name>
</gene>
<name>A0ABQ2F7R8_9MICO</name>
<dbReference type="PROSITE" id="PS00109">
    <property type="entry name" value="PROTEIN_KINASE_TYR"/>
    <property type="match status" value="1"/>
</dbReference>
<dbReference type="InterPro" id="IPR000719">
    <property type="entry name" value="Prot_kinase_dom"/>
</dbReference>
<evidence type="ECO:0000313" key="2">
    <source>
        <dbReference type="EMBL" id="GGK61012.1"/>
    </source>
</evidence>
<dbReference type="SUPFAM" id="SSF56112">
    <property type="entry name" value="Protein kinase-like (PK-like)"/>
    <property type="match status" value="1"/>
</dbReference>
<dbReference type="InterPro" id="IPR002575">
    <property type="entry name" value="Aminoglycoside_PTrfase"/>
</dbReference>
<evidence type="ECO:0000259" key="1">
    <source>
        <dbReference type="PROSITE" id="PS50011"/>
    </source>
</evidence>
<reference evidence="3" key="1">
    <citation type="journal article" date="2019" name="Int. J. Syst. Evol. Microbiol.">
        <title>The Global Catalogue of Microorganisms (GCM) 10K type strain sequencing project: providing services to taxonomists for standard genome sequencing and annotation.</title>
        <authorList>
            <consortium name="The Broad Institute Genomics Platform"/>
            <consortium name="The Broad Institute Genome Sequencing Center for Infectious Disease"/>
            <person name="Wu L."/>
            <person name="Ma J."/>
        </authorList>
    </citation>
    <scope>NUCLEOTIDE SEQUENCE [LARGE SCALE GENOMIC DNA]</scope>
    <source>
        <strain evidence="3">CGMCC 1.5362</strain>
    </source>
</reference>
<organism evidence="2 3">
    <name type="scientific">Ornithinimicrobium pekingense</name>
    <dbReference type="NCBI Taxonomy" id="384677"/>
    <lineage>
        <taxon>Bacteria</taxon>
        <taxon>Bacillati</taxon>
        <taxon>Actinomycetota</taxon>
        <taxon>Actinomycetes</taxon>
        <taxon>Micrococcales</taxon>
        <taxon>Ornithinimicrobiaceae</taxon>
        <taxon>Ornithinimicrobium</taxon>
    </lineage>
</organism>
<evidence type="ECO:0000313" key="3">
    <source>
        <dbReference type="Proteomes" id="UP000662111"/>
    </source>
</evidence>
<sequence>MYGVRLTWAQLPPHVRAWVGDVLDGPVVGAVSQPGGFSPGSADRVVTDGDRRAFVKAVSPDQNPRTPDLHRREVEVLRTLAGLPEAPRLVAASDDGHWVVLVVEDVEGRHPSLPWTDEEVAATLHTLTCLATRPAPPTWPALEEELVGEMTAWSRVRESPDAPVDLDPWTVAHLSELDALARATLPRLAGDRIVHTDLRADNLLVTPDGRVRVVDWPWASRGAAWFDAATLLLNVRWSGPLDVRPHLGALRDLGATDEDVLGVLAGLAGYLVEAAAQPPAPGLPTLRAFQREQGRAALALLQELWPAG</sequence>
<comment type="caution">
    <text evidence="2">The sequence shown here is derived from an EMBL/GenBank/DDBJ whole genome shotgun (WGS) entry which is preliminary data.</text>
</comment>
<dbReference type="InterPro" id="IPR011009">
    <property type="entry name" value="Kinase-like_dom_sf"/>
</dbReference>
<dbReference type="Pfam" id="PF01636">
    <property type="entry name" value="APH"/>
    <property type="match status" value="1"/>
</dbReference>
<dbReference type="Gene3D" id="3.90.1200.10">
    <property type="match status" value="1"/>
</dbReference>
<dbReference type="InterPro" id="IPR008266">
    <property type="entry name" value="Tyr_kinase_AS"/>
</dbReference>
<accession>A0ABQ2F7R8</accession>
<protein>
    <recommendedName>
        <fullName evidence="1">Protein kinase domain-containing protein</fullName>
    </recommendedName>
</protein>
<proteinExistence type="predicted"/>
<keyword evidence="3" id="KW-1185">Reference proteome</keyword>
<dbReference type="PROSITE" id="PS50011">
    <property type="entry name" value="PROTEIN_KINASE_DOM"/>
    <property type="match status" value="1"/>
</dbReference>
<feature type="domain" description="Protein kinase" evidence="1">
    <location>
        <begin position="28"/>
        <end position="308"/>
    </location>
</feature>
<dbReference type="Proteomes" id="UP000662111">
    <property type="component" value="Unassembled WGS sequence"/>
</dbReference>
<dbReference type="EMBL" id="BMLB01000002">
    <property type="protein sequence ID" value="GGK61012.1"/>
    <property type="molecule type" value="Genomic_DNA"/>
</dbReference>